<comment type="caution">
    <text evidence="2">The sequence shown here is derived from an EMBL/GenBank/DDBJ whole genome shotgun (WGS) entry which is preliminary data.</text>
</comment>
<dbReference type="RefSeq" id="XP_044663403.1">
    <property type="nucleotide sequence ID" value="XM_044807468.1"/>
</dbReference>
<keyword evidence="3" id="KW-1185">Reference proteome</keyword>
<evidence type="ECO:0000313" key="2">
    <source>
        <dbReference type="EMBL" id="GIZ48916.1"/>
    </source>
</evidence>
<name>A0A9P3FIT5_9PEZI</name>
<protein>
    <submittedName>
        <fullName evidence="2">Uncharacterized protein</fullName>
    </submittedName>
</protein>
<gene>
    <name evidence="2" type="ORF">CKM354_001195900</name>
</gene>
<dbReference type="GeneID" id="68297534"/>
<accession>A0A9P3FIT5</accession>
<reference evidence="2 3" key="1">
    <citation type="submission" date="2021-01" db="EMBL/GenBank/DDBJ databases">
        <title>Cercospora kikuchii MAFF 305040 whole genome shotgun sequence.</title>
        <authorList>
            <person name="Kashiwa T."/>
            <person name="Suzuki T."/>
        </authorList>
    </citation>
    <scope>NUCLEOTIDE SEQUENCE [LARGE SCALE GENOMIC DNA]</scope>
    <source>
        <strain evidence="2 3">MAFF 305040</strain>
    </source>
</reference>
<feature type="chain" id="PRO_5040418789" evidence="1">
    <location>
        <begin position="20"/>
        <end position="196"/>
    </location>
</feature>
<dbReference type="OrthoDB" id="10450928at2759"/>
<feature type="signal peptide" evidence="1">
    <location>
        <begin position="1"/>
        <end position="19"/>
    </location>
</feature>
<dbReference type="Proteomes" id="UP000825890">
    <property type="component" value="Unassembled WGS sequence"/>
</dbReference>
<evidence type="ECO:0000256" key="1">
    <source>
        <dbReference type="SAM" id="SignalP"/>
    </source>
</evidence>
<sequence length="196" mass="21050">MRFDTALATIALAGAGVSAAPIDRRTAEALSAIVRSPDLDGLGPVLPWFPGKVYNSPGPNGEKRDAVQLLAGPFRASELIPFPEYGPSTGSQPPSLQKRQVDLEDLEAWAKSDPLSRLGPGQLSEQKRHVGSQDWSDFITIGGLRPITRPDWTNSNSPPAEQKRAAYPQDWLGRPRVPAPKSGGRLAVCGLYIGEC</sequence>
<dbReference type="EMBL" id="BOLY01000008">
    <property type="protein sequence ID" value="GIZ48916.1"/>
    <property type="molecule type" value="Genomic_DNA"/>
</dbReference>
<evidence type="ECO:0000313" key="3">
    <source>
        <dbReference type="Proteomes" id="UP000825890"/>
    </source>
</evidence>
<organism evidence="2 3">
    <name type="scientific">Cercospora kikuchii</name>
    <dbReference type="NCBI Taxonomy" id="84275"/>
    <lineage>
        <taxon>Eukaryota</taxon>
        <taxon>Fungi</taxon>
        <taxon>Dikarya</taxon>
        <taxon>Ascomycota</taxon>
        <taxon>Pezizomycotina</taxon>
        <taxon>Dothideomycetes</taxon>
        <taxon>Dothideomycetidae</taxon>
        <taxon>Mycosphaerellales</taxon>
        <taxon>Mycosphaerellaceae</taxon>
        <taxon>Cercospora</taxon>
    </lineage>
</organism>
<dbReference type="AlphaFoldDB" id="A0A9P3FIT5"/>
<keyword evidence="1" id="KW-0732">Signal</keyword>
<proteinExistence type="predicted"/>